<feature type="compositionally biased region" description="Basic and acidic residues" evidence="1">
    <location>
        <begin position="198"/>
        <end position="211"/>
    </location>
</feature>
<dbReference type="PANTHER" id="PTHR35717">
    <property type="entry name" value="OS05G0156200 PROTEIN"/>
    <property type="match status" value="1"/>
</dbReference>
<dbReference type="Proteomes" id="UP001412067">
    <property type="component" value="Unassembled WGS sequence"/>
</dbReference>
<dbReference type="PANTHER" id="PTHR35717:SF1">
    <property type="entry name" value="OS05G0156200 PROTEIN"/>
    <property type="match status" value="1"/>
</dbReference>
<feature type="compositionally biased region" description="Low complexity" evidence="1">
    <location>
        <begin position="8"/>
        <end position="29"/>
    </location>
</feature>
<evidence type="ECO:0000256" key="1">
    <source>
        <dbReference type="SAM" id="MobiDB-lite"/>
    </source>
</evidence>
<gene>
    <name evidence="2" type="ORF">KSP40_PGU001823</name>
</gene>
<dbReference type="EMBL" id="JBBWWR010000005">
    <property type="protein sequence ID" value="KAK8967281.1"/>
    <property type="molecule type" value="Genomic_DNA"/>
</dbReference>
<organism evidence="2 3">
    <name type="scientific">Platanthera guangdongensis</name>
    <dbReference type="NCBI Taxonomy" id="2320717"/>
    <lineage>
        <taxon>Eukaryota</taxon>
        <taxon>Viridiplantae</taxon>
        <taxon>Streptophyta</taxon>
        <taxon>Embryophyta</taxon>
        <taxon>Tracheophyta</taxon>
        <taxon>Spermatophyta</taxon>
        <taxon>Magnoliopsida</taxon>
        <taxon>Liliopsida</taxon>
        <taxon>Asparagales</taxon>
        <taxon>Orchidaceae</taxon>
        <taxon>Orchidoideae</taxon>
        <taxon>Orchideae</taxon>
        <taxon>Orchidinae</taxon>
        <taxon>Platanthera</taxon>
    </lineage>
</organism>
<feature type="region of interest" description="Disordered" evidence="1">
    <location>
        <begin position="115"/>
        <end position="143"/>
    </location>
</feature>
<keyword evidence="3" id="KW-1185">Reference proteome</keyword>
<evidence type="ECO:0000313" key="3">
    <source>
        <dbReference type="Proteomes" id="UP001412067"/>
    </source>
</evidence>
<feature type="region of interest" description="Disordered" evidence="1">
    <location>
        <begin position="1"/>
        <end position="36"/>
    </location>
</feature>
<proteinExistence type="predicted"/>
<protein>
    <submittedName>
        <fullName evidence="2">Uncharacterized protein</fullName>
    </submittedName>
</protein>
<feature type="region of interest" description="Disordered" evidence="1">
    <location>
        <begin position="196"/>
        <end position="234"/>
    </location>
</feature>
<name>A0ABR2MUZ5_9ASPA</name>
<accession>A0ABR2MUZ5</accession>
<evidence type="ECO:0000313" key="2">
    <source>
        <dbReference type="EMBL" id="KAK8967281.1"/>
    </source>
</evidence>
<reference evidence="2 3" key="1">
    <citation type="journal article" date="2022" name="Nat. Plants">
        <title>Genomes of leafy and leafless Platanthera orchids illuminate the evolution of mycoheterotrophy.</title>
        <authorList>
            <person name="Li M.H."/>
            <person name="Liu K.W."/>
            <person name="Li Z."/>
            <person name="Lu H.C."/>
            <person name="Ye Q.L."/>
            <person name="Zhang D."/>
            <person name="Wang J.Y."/>
            <person name="Li Y.F."/>
            <person name="Zhong Z.M."/>
            <person name="Liu X."/>
            <person name="Yu X."/>
            <person name="Liu D.K."/>
            <person name="Tu X.D."/>
            <person name="Liu B."/>
            <person name="Hao Y."/>
            <person name="Liao X.Y."/>
            <person name="Jiang Y.T."/>
            <person name="Sun W.H."/>
            <person name="Chen J."/>
            <person name="Chen Y.Q."/>
            <person name="Ai Y."/>
            <person name="Zhai J.W."/>
            <person name="Wu S.S."/>
            <person name="Zhou Z."/>
            <person name="Hsiao Y.Y."/>
            <person name="Wu W.L."/>
            <person name="Chen Y.Y."/>
            <person name="Lin Y.F."/>
            <person name="Hsu J.L."/>
            <person name="Li C.Y."/>
            <person name="Wang Z.W."/>
            <person name="Zhao X."/>
            <person name="Zhong W.Y."/>
            <person name="Ma X.K."/>
            <person name="Ma L."/>
            <person name="Huang J."/>
            <person name="Chen G.Z."/>
            <person name="Huang M.Z."/>
            <person name="Huang L."/>
            <person name="Peng D.H."/>
            <person name="Luo Y.B."/>
            <person name="Zou S.Q."/>
            <person name="Chen S.P."/>
            <person name="Lan S."/>
            <person name="Tsai W.C."/>
            <person name="Van de Peer Y."/>
            <person name="Liu Z.J."/>
        </authorList>
    </citation>
    <scope>NUCLEOTIDE SEQUENCE [LARGE SCALE GENOMIC DNA]</scope>
    <source>
        <strain evidence="2">Lor288</strain>
    </source>
</reference>
<comment type="caution">
    <text evidence="2">The sequence shown here is derived from an EMBL/GenBank/DDBJ whole genome shotgun (WGS) entry which is preliminary data.</text>
</comment>
<sequence>MACDSWETSAATTTAAVSSAAASPSASLAGKRGRDPEDEIYLDNLHSHKRYLTQIMASSLNGLTVGDSLAENLMESPVRSESIGYPRDEITTQYSPMSEDSDDSRFCDNLLNSTQHSEFTTGHGSPVSPHRHQRTQVGPTLLPYPPLPSCSLSAVVCSNTRQRGSDNDGRFPSSPNDVCHTADLRRTALLRSVQIRTQGEERPHSHQSPEREVDDCIDDCSSVDSLNDSKLDEE</sequence>